<organism evidence="1 2">
    <name type="scientific">Thermomonas carbonis</name>
    <dbReference type="NCBI Taxonomy" id="1463158"/>
    <lineage>
        <taxon>Bacteria</taxon>
        <taxon>Pseudomonadati</taxon>
        <taxon>Pseudomonadota</taxon>
        <taxon>Gammaproteobacteria</taxon>
        <taxon>Lysobacterales</taxon>
        <taxon>Lysobacteraceae</taxon>
        <taxon>Thermomonas</taxon>
    </lineage>
</organism>
<keyword evidence="2" id="KW-1185">Reference proteome</keyword>
<dbReference type="PANTHER" id="PTHR23416">
    <property type="entry name" value="SIALIC ACID SYNTHASE-RELATED"/>
    <property type="match status" value="1"/>
</dbReference>
<dbReference type="InterPro" id="IPR051159">
    <property type="entry name" value="Hexapeptide_acetyltransf"/>
</dbReference>
<dbReference type="InterPro" id="IPR011004">
    <property type="entry name" value="Trimer_LpxA-like_sf"/>
</dbReference>
<dbReference type="Pfam" id="PF00132">
    <property type="entry name" value="Hexapep"/>
    <property type="match status" value="1"/>
</dbReference>
<dbReference type="InterPro" id="IPR001451">
    <property type="entry name" value="Hexapep"/>
</dbReference>
<evidence type="ECO:0000313" key="1">
    <source>
        <dbReference type="EMBL" id="QNN69262.1"/>
    </source>
</evidence>
<dbReference type="PANTHER" id="PTHR23416:SF78">
    <property type="entry name" value="LIPOPOLYSACCHARIDE BIOSYNTHESIS O-ACETYL TRANSFERASE WBBJ-RELATED"/>
    <property type="match status" value="1"/>
</dbReference>
<dbReference type="AlphaFoldDB" id="A0A7G9SN37"/>
<proteinExistence type="predicted"/>
<dbReference type="KEGG" id="tcn:H9L16_11325"/>
<dbReference type="GO" id="GO:0016746">
    <property type="term" value="F:acyltransferase activity"/>
    <property type="evidence" value="ECO:0007669"/>
    <property type="project" value="UniProtKB-KW"/>
</dbReference>
<dbReference type="SUPFAM" id="SSF51161">
    <property type="entry name" value="Trimeric LpxA-like enzymes"/>
    <property type="match status" value="1"/>
</dbReference>
<keyword evidence="1" id="KW-0012">Acyltransferase</keyword>
<keyword evidence="1" id="KW-0808">Transferase</keyword>
<accession>A0A7G9SN37</accession>
<dbReference type="CDD" id="cd04647">
    <property type="entry name" value="LbH_MAT_like"/>
    <property type="match status" value="1"/>
</dbReference>
<dbReference type="Proteomes" id="UP000515804">
    <property type="component" value="Chromosome"/>
</dbReference>
<reference evidence="1 2" key="1">
    <citation type="submission" date="2020-08" db="EMBL/GenBank/DDBJ databases">
        <title>Genome sequence of Thermomonas carbonis KCTC 42013T.</title>
        <authorList>
            <person name="Hyun D.-W."/>
            <person name="Bae J.-W."/>
        </authorList>
    </citation>
    <scope>NUCLEOTIDE SEQUENCE [LARGE SCALE GENOMIC DNA]</scope>
    <source>
        <strain evidence="1 2">KCTC 42013</strain>
    </source>
</reference>
<name>A0A7G9SN37_9GAMM</name>
<dbReference type="EMBL" id="CP060719">
    <property type="protein sequence ID" value="QNN69262.1"/>
    <property type="molecule type" value="Genomic_DNA"/>
</dbReference>
<evidence type="ECO:0000313" key="2">
    <source>
        <dbReference type="Proteomes" id="UP000515804"/>
    </source>
</evidence>
<dbReference type="Gene3D" id="2.160.10.10">
    <property type="entry name" value="Hexapeptide repeat proteins"/>
    <property type="match status" value="1"/>
</dbReference>
<protein>
    <submittedName>
        <fullName evidence="1">Acyltransferase</fullName>
    </submittedName>
</protein>
<sequence length="200" mass="21122">MRLSVKTWLRGLAMLRHPILIADLGQRLQHLRRISLLRADNPGATIKADLILLGNDISRIRLGAGCILGGGAVLACGDDQDGLGRIVIDEGTYIGQYNNLRAGGGDIRIGKNCLVSQFCTLVASNHAHVRGQPIIQQGNDTRRVGIVIGDDVWLGAGCVILPGVVVGDGAIIGANAVVTTDVPPNEIWGGVPAQKISERM</sequence>
<gene>
    <name evidence="1" type="ORF">H9L16_11325</name>
</gene>